<comment type="cofactor">
    <cofactor evidence="11">
        <name>NADPH</name>
        <dbReference type="ChEBI" id="CHEBI:57783"/>
    </cofactor>
</comment>
<dbReference type="CDD" id="cd02811">
    <property type="entry name" value="IDI-2_FMN"/>
    <property type="match status" value="1"/>
</dbReference>
<feature type="binding site" evidence="11">
    <location>
        <begin position="62"/>
        <end position="64"/>
    </location>
    <ligand>
        <name>FMN</name>
        <dbReference type="ChEBI" id="CHEBI:58210"/>
    </ligand>
</feature>
<sequence length="351" mass="38047">MSRQQRKIDHIDHALQVSLQQSSGFSDVHIVHQPLPETDVASVDLSVELGELSFSSPFYINAMTGGGGERTEKLNGDLAEVARELDIPIAVGSQMAALKNDSERSTYKVIRDRCPNGIVFANVGSEATVDQARASIDMIEANALQVHLNVIQELVMPEGDRTFTGTIKKVESIVQSTDVPVIVKEVGFGINREAARQLAEVGVSVIDVAGSGGTNFAEIENRRRKDPYTHFENWGIPTAVSVAEVASEQLPVSLVASGGIRDSLDIIKSITLGADAVAMAGPVLKSVESNGVASTIEWLNHIREEMKMYMTALGAPTIHTLQKTPIVLSGFVHHWLQERGVDTKHYTQSSR</sequence>
<name>A0A840QNG1_9BACI</name>
<dbReference type="GO" id="GO:0070402">
    <property type="term" value="F:NADPH binding"/>
    <property type="evidence" value="ECO:0007669"/>
    <property type="project" value="UniProtKB-UniRule"/>
</dbReference>
<dbReference type="GO" id="GO:0008299">
    <property type="term" value="P:isoprenoid biosynthetic process"/>
    <property type="evidence" value="ECO:0007669"/>
    <property type="project" value="UniProtKB-UniRule"/>
</dbReference>
<dbReference type="EMBL" id="JACHHB010000004">
    <property type="protein sequence ID" value="MBB5172909.1"/>
    <property type="molecule type" value="Genomic_DNA"/>
</dbReference>
<reference evidence="13 14" key="1">
    <citation type="submission" date="2020-08" db="EMBL/GenBank/DDBJ databases">
        <title>Genomic Encyclopedia of Type Strains, Phase IV (KMG-IV): sequencing the most valuable type-strain genomes for metagenomic binning, comparative biology and taxonomic classification.</title>
        <authorList>
            <person name="Goeker M."/>
        </authorList>
    </citation>
    <scope>NUCLEOTIDE SEQUENCE [LARGE SCALE GENOMIC DNA]</scope>
    <source>
        <strain evidence="13 14">DSM 24696</strain>
    </source>
</reference>
<keyword evidence="2 11" id="KW-0963">Cytoplasm</keyword>
<keyword evidence="8 11" id="KW-0414">Isoprene biosynthesis</keyword>
<evidence type="ECO:0000259" key="12">
    <source>
        <dbReference type="Pfam" id="PF01070"/>
    </source>
</evidence>
<dbReference type="SMART" id="SM01240">
    <property type="entry name" value="IMPDH"/>
    <property type="match status" value="1"/>
</dbReference>
<dbReference type="NCBIfam" id="TIGR02151">
    <property type="entry name" value="IPP_isom_2"/>
    <property type="match status" value="1"/>
</dbReference>
<feature type="binding site" evidence="11">
    <location>
        <position position="122"/>
    </location>
    <ligand>
        <name>FMN</name>
        <dbReference type="ChEBI" id="CHEBI:58210"/>
    </ligand>
</feature>
<dbReference type="InterPro" id="IPR013785">
    <property type="entry name" value="Aldolase_TIM"/>
</dbReference>
<dbReference type="SUPFAM" id="SSF51395">
    <property type="entry name" value="FMN-linked oxidoreductases"/>
    <property type="match status" value="1"/>
</dbReference>
<dbReference type="InterPro" id="IPR011179">
    <property type="entry name" value="IPdP_isomerase"/>
</dbReference>
<feature type="binding site" evidence="11">
    <location>
        <position position="153"/>
    </location>
    <ligand>
        <name>Mg(2+)</name>
        <dbReference type="ChEBI" id="CHEBI:18420"/>
    </ligand>
</feature>
<feature type="binding site" evidence="11">
    <location>
        <begin position="280"/>
        <end position="281"/>
    </location>
    <ligand>
        <name>FMN</name>
        <dbReference type="ChEBI" id="CHEBI:58210"/>
    </ligand>
</feature>
<comment type="cofactor">
    <cofactor evidence="11">
        <name>Mg(2+)</name>
        <dbReference type="ChEBI" id="CHEBI:18420"/>
    </cofactor>
</comment>
<dbReference type="EC" id="5.3.3.2" evidence="11"/>
<feature type="binding site" evidence="11">
    <location>
        <begin position="259"/>
        <end position="261"/>
    </location>
    <ligand>
        <name>FMN</name>
        <dbReference type="ChEBI" id="CHEBI:58210"/>
    </ligand>
</feature>
<dbReference type="PANTHER" id="PTHR43665">
    <property type="entry name" value="ISOPENTENYL-DIPHOSPHATE DELTA-ISOMERASE"/>
    <property type="match status" value="1"/>
</dbReference>
<keyword evidence="4 11" id="KW-0288">FMN</keyword>
<comment type="caution">
    <text evidence="11">Lacks conserved residue(s) required for the propagation of feature annotation.</text>
</comment>
<evidence type="ECO:0000313" key="13">
    <source>
        <dbReference type="EMBL" id="MBB5172909.1"/>
    </source>
</evidence>
<dbReference type="Proteomes" id="UP000551878">
    <property type="component" value="Unassembled WGS sequence"/>
</dbReference>
<dbReference type="HAMAP" id="MF_00354">
    <property type="entry name" value="Idi_2"/>
    <property type="match status" value="1"/>
</dbReference>
<evidence type="ECO:0000256" key="9">
    <source>
        <dbReference type="ARBA" id="ARBA00023235"/>
    </source>
</evidence>
<dbReference type="GO" id="GO:0010181">
    <property type="term" value="F:FMN binding"/>
    <property type="evidence" value="ECO:0007669"/>
    <property type="project" value="UniProtKB-UniRule"/>
</dbReference>
<feature type="binding site" evidence="11">
    <location>
        <position position="93"/>
    </location>
    <ligand>
        <name>FMN</name>
        <dbReference type="ChEBI" id="CHEBI:58210"/>
    </ligand>
</feature>
<comment type="caution">
    <text evidence="13">The sequence shown here is derived from an EMBL/GenBank/DDBJ whole genome shotgun (WGS) entry which is preliminary data.</text>
</comment>
<dbReference type="Pfam" id="PF01070">
    <property type="entry name" value="FMN_dh"/>
    <property type="match status" value="1"/>
</dbReference>
<evidence type="ECO:0000256" key="1">
    <source>
        <dbReference type="ARBA" id="ARBA00001917"/>
    </source>
</evidence>
<evidence type="ECO:0000256" key="10">
    <source>
        <dbReference type="ARBA" id="ARBA00025810"/>
    </source>
</evidence>
<dbReference type="PANTHER" id="PTHR43665:SF1">
    <property type="entry name" value="ISOPENTENYL-DIPHOSPHATE DELTA-ISOMERASE"/>
    <property type="match status" value="1"/>
</dbReference>
<dbReference type="GO" id="GO:0000287">
    <property type="term" value="F:magnesium ion binding"/>
    <property type="evidence" value="ECO:0007669"/>
    <property type="project" value="UniProtKB-UniRule"/>
</dbReference>
<keyword evidence="3 11" id="KW-0285">Flavoprotein</keyword>
<comment type="cofactor">
    <cofactor evidence="1 11">
        <name>FMN</name>
        <dbReference type="ChEBI" id="CHEBI:58210"/>
    </cofactor>
</comment>
<feature type="domain" description="FMN-dependent dehydrogenase" evidence="12">
    <location>
        <begin position="166"/>
        <end position="324"/>
    </location>
</feature>
<evidence type="ECO:0000256" key="11">
    <source>
        <dbReference type="HAMAP-Rule" id="MF_00354"/>
    </source>
</evidence>
<organism evidence="13 14">
    <name type="scientific">Texcoconibacillus texcoconensis</name>
    <dbReference type="NCBI Taxonomy" id="1095777"/>
    <lineage>
        <taxon>Bacteria</taxon>
        <taxon>Bacillati</taxon>
        <taxon>Bacillota</taxon>
        <taxon>Bacilli</taxon>
        <taxon>Bacillales</taxon>
        <taxon>Bacillaceae</taxon>
        <taxon>Texcoconibacillus</taxon>
    </lineage>
</organism>
<keyword evidence="7 11" id="KW-0521">NADP</keyword>
<gene>
    <name evidence="11" type="primary">fni</name>
    <name evidence="13" type="ORF">HNQ41_001072</name>
</gene>
<dbReference type="Gene3D" id="3.20.20.70">
    <property type="entry name" value="Aldolase class I"/>
    <property type="match status" value="1"/>
</dbReference>
<comment type="similarity">
    <text evidence="11">Belongs to the IPP isomerase type 2 family.</text>
</comment>
<dbReference type="RefSeq" id="WP_184663371.1">
    <property type="nucleotide sequence ID" value="NZ_JACHHB010000004.1"/>
</dbReference>
<feature type="binding site" evidence="11">
    <location>
        <position position="184"/>
    </location>
    <ligand>
        <name>FMN</name>
        <dbReference type="ChEBI" id="CHEBI:58210"/>
    </ligand>
</feature>
<dbReference type="InterPro" id="IPR000262">
    <property type="entry name" value="FMN-dep_DH"/>
</dbReference>
<feature type="binding site" evidence="11">
    <location>
        <begin position="6"/>
        <end position="7"/>
    </location>
    <ligand>
        <name>substrate</name>
    </ligand>
</feature>
<evidence type="ECO:0000256" key="7">
    <source>
        <dbReference type="ARBA" id="ARBA00022857"/>
    </source>
</evidence>
<dbReference type="GO" id="GO:0005737">
    <property type="term" value="C:cytoplasm"/>
    <property type="evidence" value="ECO:0007669"/>
    <property type="project" value="UniProtKB-SubCell"/>
</dbReference>
<evidence type="ECO:0000256" key="2">
    <source>
        <dbReference type="ARBA" id="ARBA00022490"/>
    </source>
</evidence>
<proteinExistence type="inferred from homology"/>
<keyword evidence="5 11" id="KW-0479">Metal-binding</keyword>
<evidence type="ECO:0000256" key="6">
    <source>
        <dbReference type="ARBA" id="ARBA00022842"/>
    </source>
</evidence>
<feature type="binding site" evidence="11">
    <location>
        <position position="214"/>
    </location>
    <ligand>
        <name>FMN</name>
        <dbReference type="ChEBI" id="CHEBI:58210"/>
    </ligand>
</feature>
<evidence type="ECO:0000313" key="14">
    <source>
        <dbReference type="Proteomes" id="UP000551878"/>
    </source>
</evidence>
<comment type="catalytic activity">
    <reaction evidence="11">
        <text>isopentenyl diphosphate = dimethylallyl diphosphate</text>
        <dbReference type="Rhea" id="RHEA:23284"/>
        <dbReference type="ChEBI" id="CHEBI:57623"/>
        <dbReference type="ChEBI" id="CHEBI:128769"/>
        <dbReference type="EC" id="5.3.3.2"/>
    </reaction>
</comment>
<evidence type="ECO:0000256" key="8">
    <source>
        <dbReference type="ARBA" id="ARBA00023229"/>
    </source>
</evidence>
<protein>
    <recommendedName>
        <fullName evidence="11">Isopentenyl-diphosphate delta-isomerase</fullName>
        <shortName evidence="11">IPP isomerase</shortName>
        <ecNumber evidence="11">5.3.3.2</ecNumber>
    </recommendedName>
    <alternativeName>
        <fullName evidence="11">Isopentenyl diphosphate:dimethylallyl diphosphate isomerase</fullName>
    </alternativeName>
    <alternativeName>
        <fullName evidence="11">Isopentenyl pyrophosphate isomerase</fullName>
    </alternativeName>
    <alternativeName>
        <fullName evidence="11">Type 2 isopentenyl diphosphate isomerase</fullName>
        <shortName evidence="11">IDI-2</shortName>
    </alternativeName>
</protein>
<comment type="subunit">
    <text evidence="10 11">Homooctamer. Dimer of tetramers.</text>
</comment>
<comment type="subcellular location">
    <subcellularLocation>
        <location evidence="11">Cytoplasm</location>
    </subcellularLocation>
</comment>
<dbReference type="AlphaFoldDB" id="A0A840QNG1"/>
<keyword evidence="14" id="KW-1185">Reference proteome</keyword>
<keyword evidence="9 11" id="KW-0413">Isomerase</keyword>
<comment type="function">
    <text evidence="11">Involved in the biosynthesis of isoprenoids. Catalyzes the 1,3-allylic rearrangement of the homoallylic substrate isopentenyl (IPP) to its allylic isomer, dimethylallyl diphosphate (DMAPP).</text>
</comment>
<keyword evidence="6 11" id="KW-0460">Magnesium</keyword>
<feature type="binding site" evidence="11">
    <location>
        <position position="152"/>
    </location>
    <ligand>
        <name>substrate</name>
    </ligand>
</feature>
<evidence type="ECO:0000256" key="5">
    <source>
        <dbReference type="ARBA" id="ARBA00022723"/>
    </source>
</evidence>
<dbReference type="PIRSF" id="PIRSF003314">
    <property type="entry name" value="IPP_isomerase"/>
    <property type="match status" value="1"/>
</dbReference>
<dbReference type="GO" id="GO:0016491">
    <property type="term" value="F:oxidoreductase activity"/>
    <property type="evidence" value="ECO:0007669"/>
    <property type="project" value="InterPro"/>
</dbReference>
<evidence type="ECO:0000256" key="4">
    <source>
        <dbReference type="ARBA" id="ARBA00022643"/>
    </source>
</evidence>
<dbReference type="GO" id="GO:0004452">
    <property type="term" value="F:isopentenyl-diphosphate delta-isomerase activity"/>
    <property type="evidence" value="ECO:0007669"/>
    <property type="project" value="UniProtKB-UniRule"/>
</dbReference>
<accession>A0A840QNG1</accession>
<evidence type="ECO:0000256" key="3">
    <source>
        <dbReference type="ARBA" id="ARBA00022630"/>
    </source>
</evidence>